<sequence length="104" mass="11728">MGASQSSPPLAAPNEDPKAIKPYGFKKGSWYIELNTSYSDMYDGAVSLVQRNKYADLLVICGDDRYPVHRAIVCPRSRVFAEWCEVRGKGDYVRPDIHHCHVGR</sequence>
<reference evidence="2" key="1">
    <citation type="journal article" date="2020" name="Stud. Mycol.">
        <title>101 Dothideomycetes genomes: a test case for predicting lifestyles and emergence of pathogens.</title>
        <authorList>
            <person name="Haridas S."/>
            <person name="Albert R."/>
            <person name="Binder M."/>
            <person name="Bloem J."/>
            <person name="Labutti K."/>
            <person name="Salamov A."/>
            <person name="Andreopoulos B."/>
            <person name="Baker S."/>
            <person name="Barry K."/>
            <person name="Bills G."/>
            <person name="Bluhm B."/>
            <person name="Cannon C."/>
            <person name="Castanera R."/>
            <person name="Culley D."/>
            <person name="Daum C."/>
            <person name="Ezra D."/>
            <person name="Gonzalez J."/>
            <person name="Henrissat B."/>
            <person name="Kuo A."/>
            <person name="Liang C."/>
            <person name="Lipzen A."/>
            <person name="Lutzoni F."/>
            <person name="Magnuson J."/>
            <person name="Mondo S."/>
            <person name="Nolan M."/>
            <person name="Ohm R."/>
            <person name="Pangilinan J."/>
            <person name="Park H.-J."/>
            <person name="Ramirez L."/>
            <person name="Alfaro M."/>
            <person name="Sun H."/>
            <person name="Tritt A."/>
            <person name="Yoshinaga Y."/>
            <person name="Zwiers L.-H."/>
            <person name="Turgeon B."/>
            <person name="Goodwin S."/>
            <person name="Spatafora J."/>
            <person name="Crous P."/>
            <person name="Grigoriev I."/>
        </authorList>
    </citation>
    <scope>NUCLEOTIDE SEQUENCE</scope>
    <source>
        <strain evidence="2">CBS 123094</strain>
    </source>
</reference>
<name>A0A6A5WD14_9PLEO</name>
<evidence type="ECO:0000313" key="2">
    <source>
        <dbReference type="EMBL" id="KAF1999028.1"/>
    </source>
</evidence>
<gene>
    <name evidence="2" type="ORF">P154DRAFT_523638</name>
</gene>
<dbReference type="InterPro" id="IPR011333">
    <property type="entry name" value="SKP1/BTB/POZ_sf"/>
</dbReference>
<protein>
    <submittedName>
        <fullName evidence="2">Uncharacterized protein</fullName>
    </submittedName>
</protein>
<dbReference type="Proteomes" id="UP000799779">
    <property type="component" value="Unassembled WGS sequence"/>
</dbReference>
<evidence type="ECO:0000313" key="3">
    <source>
        <dbReference type="Proteomes" id="UP000799779"/>
    </source>
</evidence>
<organism evidence="2 3">
    <name type="scientific">Amniculicola lignicola CBS 123094</name>
    <dbReference type="NCBI Taxonomy" id="1392246"/>
    <lineage>
        <taxon>Eukaryota</taxon>
        <taxon>Fungi</taxon>
        <taxon>Dikarya</taxon>
        <taxon>Ascomycota</taxon>
        <taxon>Pezizomycotina</taxon>
        <taxon>Dothideomycetes</taxon>
        <taxon>Pleosporomycetidae</taxon>
        <taxon>Pleosporales</taxon>
        <taxon>Amniculicolaceae</taxon>
        <taxon>Amniculicola</taxon>
    </lineage>
</organism>
<keyword evidence="3" id="KW-1185">Reference proteome</keyword>
<proteinExistence type="predicted"/>
<dbReference type="Gene3D" id="3.30.710.10">
    <property type="entry name" value="Potassium Channel Kv1.1, Chain A"/>
    <property type="match status" value="1"/>
</dbReference>
<dbReference type="EMBL" id="ML977599">
    <property type="protein sequence ID" value="KAF1999028.1"/>
    <property type="molecule type" value="Genomic_DNA"/>
</dbReference>
<feature type="region of interest" description="Disordered" evidence="1">
    <location>
        <begin position="1"/>
        <end position="20"/>
    </location>
</feature>
<evidence type="ECO:0000256" key="1">
    <source>
        <dbReference type="SAM" id="MobiDB-lite"/>
    </source>
</evidence>
<dbReference type="OrthoDB" id="6359816at2759"/>
<dbReference type="SUPFAM" id="SSF54695">
    <property type="entry name" value="POZ domain"/>
    <property type="match status" value="1"/>
</dbReference>
<accession>A0A6A5WD14</accession>
<dbReference type="AlphaFoldDB" id="A0A6A5WD14"/>